<evidence type="ECO:0000313" key="3">
    <source>
        <dbReference type="Proteomes" id="UP000595437"/>
    </source>
</evidence>
<feature type="region of interest" description="Disordered" evidence="1">
    <location>
        <begin position="1"/>
        <end position="29"/>
    </location>
</feature>
<name>A0A7T8GSE5_CALRO</name>
<proteinExistence type="predicted"/>
<sequence>MMEDSVTSGGGKGRGGDGGAQDSDLLDDSVLRETENQMLDVLLSGFQRDKVHVVLGIYI</sequence>
<evidence type="ECO:0000256" key="1">
    <source>
        <dbReference type="SAM" id="MobiDB-lite"/>
    </source>
</evidence>
<dbReference type="Proteomes" id="UP000595437">
    <property type="component" value="Chromosome 16"/>
</dbReference>
<gene>
    <name evidence="2" type="ORF">FKW44_022105</name>
</gene>
<dbReference type="EMBL" id="CP045905">
    <property type="protein sequence ID" value="QQP36872.1"/>
    <property type="molecule type" value="Genomic_DNA"/>
</dbReference>
<evidence type="ECO:0000313" key="2">
    <source>
        <dbReference type="EMBL" id="QQP36872.1"/>
    </source>
</evidence>
<dbReference type="AlphaFoldDB" id="A0A7T8GSE5"/>
<accession>A0A7T8GSE5</accession>
<organism evidence="2 3">
    <name type="scientific">Caligus rogercresseyi</name>
    <name type="common">Sea louse</name>
    <dbReference type="NCBI Taxonomy" id="217165"/>
    <lineage>
        <taxon>Eukaryota</taxon>
        <taxon>Metazoa</taxon>
        <taxon>Ecdysozoa</taxon>
        <taxon>Arthropoda</taxon>
        <taxon>Crustacea</taxon>
        <taxon>Multicrustacea</taxon>
        <taxon>Hexanauplia</taxon>
        <taxon>Copepoda</taxon>
        <taxon>Siphonostomatoida</taxon>
        <taxon>Caligidae</taxon>
        <taxon>Caligus</taxon>
    </lineage>
</organism>
<reference evidence="3" key="1">
    <citation type="submission" date="2021-01" db="EMBL/GenBank/DDBJ databases">
        <title>Caligus Genome Assembly.</title>
        <authorList>
            <person name="Gallardo-Escarate C."/>
        </authorList>
    </citation>
    <scope>NUCLEOTIDE SEQUENCE [LARGE SCALE GENOMIC DNA]</scope>
</reference>
<feature type="compositionally biased region" description="Gly residues" evidence="1">
    <location>
        <begin position="8"/>
        <end position="19"/>
    </location>
</feature>
<keyword evidence="3" id="KW-1185">Reference proteome</keyword>
<protein>
    <submittedName>
        <fullName evidence="2">Uncharacterized protein</fullName>
    </submittedName>
</protein>